<organism evidence="1 2">
    <name type="scientific">Larinioides sclopetarius</name>
    <dbReference type="NCBI Taxonomy" id="280406"/>
    <lineage>
        <taxon>Eukaryota</taxon>
        <taxon>Metazoa</taxon>
        <taxon>Ecdysozoa</taxon>
        <taxon>Arthropoda</taxon>
        <taxon>Chelicerata</taxon>
        <taxon>Arachnida</taxon>
        <taxon>Araneae</taxon>
        <taxon>Araneomorphae</taxon>
        <taxon>Entelegynae</taxon>
        <taxon>Araneoidea</taxon>
        <taxon>Araneidae</taxon>
        <taxon>Larinioides</taxon>
    </lineage>
</organism>
<protein>
    <submittedName>
        <fullName evidence="1">Uncharacterized protein</fullName>
    </submittedName>
</protein>
<reference evidence="1 2" key="1">
    <citation type="submission" date="2024-04" db="EMBL/GenBank/DDBJ databases">
        <authorList>
            <person name="Rising A."/>
            <person name="Reimegard J."/>
            <person name="Sonavane S."/>
            <person name="Akerstrom W."/>
            <person name="Nylinder S."/>
            <person name="Hedman E."/>
            <person name="Kallberg Y."/>
        </authorList>
    </citation>
    <scope>NUCLEOTIDE SEQUENCE [LARGE SCALE GENOMIC DNA]</scope>
</reference>
<accession>A0AAV1Z0K7</accession>
<evidence type="ECO:0000313" key="2">
    <source>
        <dbReference type="Proteomes" id="UP001497382"/>
    </source>
</evidence>
<gene>
    <name evidence="1" type="ORF">LARSCL_LOCUS2039</name>
</gene>
<sequence length="67" mass="7647">MHKAILTNIINAKVCLMFPRSQTAQQICMKIDSCSLKHENGHKPFLPCFESLQEGRKFVPSPNLYRG</sequence>
<keyword evidence="2" id="KW-1185">Reference proteome</keyword>
<proteinExistence type="predicted"/>
<evidence type="ECO:0000313" key="1">
    <source>
        <dbReference type="EMBL" id="CAL1264454.1"/>
    </source>
</evidence>
<feature type="non-terminal residue" evidence="1">
    <location>
        <position position="67"/>
    </location>
</feature>
<name>A0AAV1Z0K7_9ARAC</name>
<comment type="caution">
    <text evidence="1">The sequence shown here is derived from an EMBL/GenBank/DDBJ whole genome shotgun (WGS) entry which is preliminary data.</text>
</comment>
<dbReference type="AlphaFoldDB" id="A0AAV1Z0K7"/>
<dbReference type="EMBL" id="CAXIEN010000013">
    <property type="protein sequence ID" value="CAL1264454.1"/>
    <property type="molecule type" value="Genomic_DNA"/>
</dbReference>
<dbReference type="Proteomes" id="UP001497382">
    <property type="component" value="Unassembled WGS sequence"/>
</dbReference>